<organism evidence="2 3">
    <name type="scientific">Novosphingobium anseongense</name>
    <dbReference type="NCBI Taxonomy" id="3133436"/>
    <lineage>
        <taxon>Bacteria</taxon>
        <taxon>Pseudomonadati</taxon>
        <taxon>Pseudomonadota</taxon>
        <taxon>Alphaproteobacteria</taxon>
        <taxon>Sphingomonadales</taxon>
        <taxon>Sphingomonadaceae</taxon>
        <taxon>Novosphingobium</taxon>
    </lineage>
</organism>
<name>A0ABU8RV95_9SPHN</name>
<dbReference type="Gene3D" id="3.30.750.24">
    <property type="entry name" value="STAS domain"/>
    <property type="match status" value="1"/>
</dbReference>
<dbReference type="PROSITE" id="PS50801">
    <property type="entry name" value="STAS"/>
    <property type="match status" value="1"/>
</dbReference>
<dbReference type="EMBL" id="JBBHJZ010000002">
    <property type="protein sequence ID" value="MEJ5976914.1"/>
    <property type="molecule type" value="Genomic_DNA"/>
</dbReference>
<dbReference type="Proteomes" id="UP001361239">
    <property type="component" value="Unassembled WGS sequence"/>
</dbReference>
<dbReference type="PANTHER" id="PTHR33495:SF13">
    <property type="entry name" value="ANTI-SIGMA-F FACTOR ANTAGONIST RSFB"/>
    <property type="match status" value="1"/>
</dbReference>
<comment type="caution">
    <text evidence="2">The sequence shown here is derived from an EMBL/GenBank/DDBJ whole genome shotgun (WGS) entry which is preliminary data.</text>
</comment>
<proteinExistence type="predicted"/>
<evidence type="ECO:0000259" key="1">
    <source>
        <dbReference type="PROSITE" id="PS50801"/>
    </source>
</evidence>
<gene>
    <name evidence="2" type="ORF">WG901_09735</name>
</gene>
<dbReference type="CDD" id="cd07043">
    <property type="entry name" value="STAS_anti-anti-sigma_factors"/>
    <property type="match status" value="1"/>
</dbReference>
<dbReference type="InterPro" id="IPR036513">
    <property type="entry name" value="STAS_dom_sf"/>
</dbReference>
<dbReference type="Pfam" id="PF01740">
    <property type="entry name" value="STAS"/>
    <property type="match status" value="1"/>
</dbReference>
<dbReference type="PANTHER" id="PTHR33495">
    <property type="entry name" value="ANTI-SIGMA FACTOR ANTAGONIST TM_1081-RELATED-RELATED"/>
    <property type="match status" value="1"/>
</dbReference>
<feature type="domain" description="STAS" evidence="1">
    <location>
        <begin position="6"/>
        <end position="115"/>
    </location>
</feature>
<evidence type="ECO:0000313" key="2">
    <source>
        <dbReference type="EMBL" id="MEJ5976914.1"/>
    </source>
</evidence>
<accession>A0ABU8RV95</accession>
<dbReference type="RefSeq" id="WP_339586873.1">
    <property type="nucleotide sequence ID" value="NZ_JBBHJZ010000002.1"/>
</dbReference>
<reference evidence="2 3" key="1">
    <citation type="submission" date="2024-03" db="EMBL/GenBank/DDBJ databases">
        <authorList>
            <person name="Jo J.-H."/>
        </authorList>
    </citation>
    <scope>NUCLEOTIDE SEQUENCE [LARGE SCALE GENOMIC DNA]</scope>
    <source>
        <strain evidence="2 3">PS1R-30</strain>
    </source>
</reference>
<dbReference type="SUPFAM" id="SSF52091">
    <property type="entry name" value="SpoIIaa-like"/>
    <property type="match status" value="1"/>
</dbReference>
<protein>
    <submittedName>
        <fullName evidence="2">STAS domain-containing protein</fullName>
    </submittedName>
</protein>
<keyword evidence="3" id="KW-1185">Reference proteome</keyword>
<sequence length="115" mass="12668">MTRGNLDWTIETREGLRLIAPIGRVDETTATEFAERLAQEIGGAAGDGLTRLAIDLASIDYMSSRGLRGLTLAQRQSADSGITIVLARPNQIMREILAISRYDKVFQVFDDIDDV</sequence>
<dbReference type="InterPro" id="IPR002645">
    <property type="entry name" value="STAS_dom"/>
</dbReference>
<evidence type="ECO:0000313" key="3">
    <source>
        <dbReference type="Proteomes" id="UP001361239"/>
    </source>
</evidence>